<sequence length="183" mass="19277">MPNSHLHRSISTPPPAAQFLQYLAFQCQYLYCLSYFVLLQIMAVHTTSLLGLLAPIILLLGLLSAPASVFALTGQATYYGPPFTPSSCYGFDTGPFGPEPYMIAAASPGLFNNRAACGVSYRVTCLGATSGAANGCSATPTVTVKVVDLCPGCTEPGIDLSPAAFSTISRLDVGRINIEFTRV</sequence>
<dbReference type="Gene3D" id="2.40.40.10">
    <property type="entry name" value="RlpA-like domain"/>
    <property type="match status" value="1"/>
</dbReference>
<gene>
    <name evidence="3" type="ORF">KC19_6G088300</name>
</gene>
<dbReference type="Proteomes" id="UP000822688">
    <property type="component" value="Chromosome 6"/>
</dbReference>
<name>A0A8T0HG02_CERPU</name>
<comment type="caution">
    <text evidence="3">The sequence shown here is derived from an EMBL/GenBank/DDBJ whole genome shotgun (WGS) entry which is preliminary data.</text>
</comment>
<feature type="transmembrane region" description="Helical" evidence="1">
    <location>
        <begin position="50"/>
        <end position="72"/>
    </location>
</feature>
<proteinExistence type="predicted"/>
<dbReference type="CDD" id="cd22269">
    <property type="entry name" value="DPBB_EG45-like"/>
    <property type="match status" value="1"/>
</dbReference>
<dbReference type="AlphaFoldDB" id="A0A8T0HG02"/>
<dbReference type="GO" id="GO:0048046">
    <property type="term" value="C:apoplast"/>
    <property type="evidence" value="ECO:0007669"/>
    <property type="project" value="InterPro"/>
</dbReference>
<keyword evidence="1" id="KW-0472">Membrane</keyword>
<dbReference type="Pfam" id="PF03330">
    <property type="entry name" value="DPBB_1"/>
    <property type="match status" value="1"/>
</dbReference>
<dbReference type="InterPro" id="IPR007112">
    <property type="entry name" value="Expansin/allergen_DPBB_dom"/>
</dbReference>
<accession>A0A8T0HG02</accession>
<dbReference type="PROSITE" id="PS50842">
    <property type="entry name" value="EXPANSIN_EG45"/>
    <property type="match status" value="1"/>
</dbReference>
<evidence type="ECO:0000259" key="2">
    <source>
        <dbReference type="PROSITE" id="PS50842"/>
    </source>
</evidence>
<dbReference type="PANTHER" id="PTHR47295:SF15">
    <property type="entry name" value="EXPANSIN-LIKE EG45 DOMAIN-CONTAINING PROTEIN"/>
    <property type="match status" value="1"/>
</dbReference>
<evidence type="ECO:0000313" key="3">
    <source>
        <dbReference type="EMBL" id="KAG0569408.1"/>
    </source>
</evidence>
<dbReference type="PANTHER" id="PTHR47295">
    <property type="entry name" value="EG45-LIKE DOMAIN CONTAINING PROTEIN 1-RELATED"/>
    <property type="match status" value="1"/>
</dbReference>
<reference evidence="3 4" key="1">
    <citation type="submission" date="2020-06" db="EMBL/GenBank/DDBJ databases">
        <title>WGS assembly of Ceratodon purpureus strain R40.</title>
        <authorList>
            <person name="Carey S.B."/>
            <person name="Jenkins J."/>
            <person name="Shu S."/>
            <person name="Lovell J.T."/>
            <person name="Sreedasyam A."/>
            <person name="Maumus F."/>
            <person name="Tiley G.P."/>
            <person name="Fernandez-Pozo N."/>
            <person name="Barry K."/>
            <person name="Chen C."/>
            <person name="Wang M."/>
            <person name="Lipzen A."/>
            <person name="Daum C."/>
            <person name="Saski C.A."/>
            <person name="Payton A.C."/>
            <person name="Mcbreen J.C."/>
            <person name="Conrad R.E."/>
            <person name="Kollar L.M."/>
            <person name="Olsson S."/>
            <person name="Huttunen S."/>
            <person name="Landis J.B."/>
            <person name="Wickett N.J."/>
            <person name="Johnson M.G."/>
            <person name="Rensing S.A."/>
            <person name="Grimwood J."/>
            <person name="Schmutz J."/>
            <person name="Mcdaniel S.F."/>
        </authorList>
    </citation>
    <scope>NUCLEOTIDE SEQUENCE [LARGE SCALE GENOMIC DNA]</scope>
    <source>
        <strain evidence="3 4">R40</strain>
    </source>
</reference>
<feature type="domain" description="Expansin-like EG45" evidence="2">
    <location>
        <begin position="74"/>
        <end position="183"/>
    </location>
</feature>
<organism evidence="3 4">
    <name type="scientific">Ceratodon purpureus</name>
    <name type="common">Fire moss</name>
    <name type="synonym">Dicranum purpureum</name>
    <dbReference type="NCBI Taxonomy" id="3225"/>
    <lineage>
        <taxon>Eukaryota</taxon>
        <taxon>Viridiplantae</taxon>
        <taxon>Streptophyta</taxon>
        <taxon>Embryophyta</taxon>
        <taxon>Bryophyta</taxon>
        <taxon>Bryophytina</taxon>
        <taxon>Bryopsida</taxon>
        <taxon>Dicranidae</taxon>
        <taxon>Pseudoditrichales</taxon>
        <taxon>Ditrichaceae</taxon>
        <taxon>Ceratodon</taxon>
    </lineage>
</organism>
<dbReference type="InterPro" id="IPR044206">
    <property type="entry name" value="EGC1/2"/>
</dbReference>
<keyword evidence="1" id="KW-0812">Transmembrane</keyword>
<dbReference type="InterPro" id="IPR036908">
    <property type="entry name" value="RlpA-like_sf"/>
</dbReference>
<dbReference type="SUPFAM" id="SSF50685">
    <property type="entry name" value="Barwin-like endoglucanases"/>
    <property type="match status" value="1"/>
</dbReference>
<protein>
    <recommendedName>
        <fullName evidence="2">Expansin-like EG45 domain-containing protein</fullName>
    </recommendedName>
</protein>
<evidence type="ECO:0000256" key="1">
    <source>
        <dbReference type="SAM" id="Phobius"/>
    </source>
</evidence>
<keyword evidence="4" id="KW-1185">Reference proteome</keyword>
<dbReference type="EMBL" id="CM026427">
    <property type="protein sequence ID" value="KAG0569408.1"/>
    <property type="molecule type" value="Genomic_DNA"/>
</dbReference>
<feature type="transmembrane region" description="Helical" evidence="1">
    <location>
        <begin position="20"/>
        <end position="38"/>
    </location>
</feature>
<evidence type="ECO:0000313" key="4">
    <source>
        <dbReference type="Proteomes" id="UP000822688"/>
    </source>
</evidence>
<dbReference type="GO" id="GO:0009627">
    <property type="term" value="P:systemic acquired resistance"/>
    <property type="evidence" value="ECO:0007669"/>
    <property type="project" value="InterPro"/>
</dbReference>
<dbReference type="OrthoDB" id="406505at2759"/>
<keyword evidence="1" id="KW-1133">Transmembrane helix</keyword>
<dbReference type="InterPro" id="IPR009009">
    <property type="entry name" value="RlpA-like_DPBB"/>
</dbReference>